<name>A0ACB7SJP2_HYAAI</name>
<protein>
    <submittedName>
        <fullName evidence="1">Uncharacterized protein</fullName>
    </submittedName>
</protein>
<dbReference type="Proteomes" id="UP000821845">
    <property type="component" value="Chromosome 4"/>
</dbReference>
<dbReference type="EMBL" id="CM023484">
    <property type="protein sequence ID" value="KAH6934287.1"/>
    <property type="molecule type" value="Genomic_DNA"/>
</dbReference>
<gene>
    <name evidence="1" type="ORF">HPB50_022879</name>
</gene>
<accession>A0ACB7SJP2</accession>
<sequence length="234" mass="25229">MATRPSPPPFVRSPAPVIDERPFVHPSPHPSRNLPSHRPRAGPWKTKGAHHSYPGPLSGRARTPSPEIEPVVAAIMRPRCKTSAMARGEVSCGAYATAGGCRRRSGSSRELPLLPAETYASLRRQAGPFVDQGKKGFEELYGGDGEGANAEKEKRKEIKRDAAARSVFKTHGMAGQESISELLTPCATCHTHAKDYVTRMSAGRLVEVFVGIQAGIEMSWEEGGGVTILPRSIL</sequence>
<comment type="caution">
    <text evidence="1">The sequence shown here is derived from an EMBL/GenBank/DDBJ whole genome shotgun (WGS) entry which is preliminary data.</text>
</comment>
<evidence type="ECO:0000313" key="1">
    <source>
        <dbReference type="EMBL" id="KAH6934287.1"/>
    </source>
</evidence>
<proteinExistence type="predicted"/>
<organism evidence="1 2">
    <name type="scientific">Hyalomma asiaticum</name>
    <name type="common">Tick</name>
    <dbReference type="NCBI Taxonomy" id="266040"/>
    <lineage>
        <taxon>Eukaryota</taxon>
        <taxon>Metazoa</taxon>
        <taxon>Ecdysozoa</taxon>
        <taxon>Arthropoda</taxon>
        <taxon>Chelicerata</taxon>
        <taxon>Arachnida</taxon>
        <taxon>Acari</taxon>
        <taxon>Parasitiformes</taxon>
        <taxon>Ixodida</taxon>
        <taxon>Ixodoidea</taxon>
        <taxon>Ixodidae</taxon>
        <taxon>Hyalomminae</taxon>
        <taxon>Hyalomma</taxon>
    </lineage>
</organism>
<evidence type="ECO:0000313" key="2">
    <source>
        <dbReference type="Proteomes" id="UP000821845"/>
    </source>
</evidence>
<keyword evidence="2" id="KW-1185">Reference proteome</keyword>
<reference evidence="1" key="1">
    <citation type="submission" date="2020-05" db="EMBL/GenBank/DDBJ databases">
        <title>Large-scale comparative analyses of tick genomes elucidate their genetic diversity and vector capacities.</title>
        <authorList>
            <person name="Jia N."/>
            <person name="Wang J."/>
            <person name="Shi W."/>
            <person name="Du L."/>
            <person name="Sun Y."/>
            <person name="Zhan W."/>
            <person name="Jiang J."/>
            <person name="Wang Q."/>
            <person name="Zhang B."/>
            <person name="Ji P."/>
            <person name="Sakyi L.B."/>
            <person name="Cui X."/>
            <person name="Yuan T."/>
            <person name="Jiang B."/>
            <person name="Yang W."/>
            <person name="Lam T.T.-Y."/>
            <person name="Chang Q."/>
            <person name="Ding S."/>
            <person name="Wang X."/>
            <person name="Zhu J."/>
            <person name="Ruan X."/>
            <person name="Zhao L."/>
            <person name="Wei J."/>
            <person name="Que T."/>
            <person name="Du C."/>
            <person name="Cheng J."/>
            <person name="Dai P."/>
            <person name="Han X."/>
            <person name="Huang E."/>
            <person name="Gao Y."/>
            <person name="Liu J."/>
            <person name="Shao H."/>
            <person name="Ye R."/>
            <person name="Li L."/>
            <person name="Wei W."/>
            <person name="Wang X."/>
            <person name="Wang C."/>
            <person name="Yang T."/>
            <person name="Huo Q."/>
            <person name="Li W."/>
            <person name="Guo W."/>
            <person name="Chen H."/>
            <person name="Zhou L."/>
            <person name="Ni X."/>
            <person name="Tian J."/>
            <person name="Zhou Y."/>
            <person name="Sheng Y."/>
            <person name="Liu T."/>
            <person name="Pan Y."/>
            <person name="Xia L."/>
            <person name="Li J."/>
            <person name="Zhao F."/>
            <person name="Cao W."/>
        </authorList>
    </citation>
    <scope>NUCLEOTIDE SEQUENCE</scope>
    <source>
        <strain evidence="1">Hyas-2018</strain>
    </source>
</reference>